<organism evidence="1 2">
    <name type="scientific">Streptomyces nojiriensis</name>
    <dbReference type="NCBI Taxonomy" id="66374"/>
    <lineage>
        <taxon>Bacteria</taxon>
        <taxon>Bacillati</taxon>
        <taxon>Actinomycetota</taxon>
        <taxon>Actinomycetes</taxon>
        <taxon>Kitasatosporales</taxon>
        <taxon>Streptomycetaceae</taxon>
        <taxon>Streptomyces</taxon>
    </lineage>
</organism>
<keyword evidence="2" id="KW-1185">Reference proteome</keyword>
<protein>
    <submittedName>
        <fullName evidence="1">Uncharacterized protein</fullName>
    </submittedName>
</protein>
<evidence type="ECO:0000313" key="1">
    <source>
        <dbReference type="EMBL" id="GHI68688.1"/>
    </source>
</evidence>
<dbReference type="EMBL" id="BNEC01000003">
    <property type="protein sequence ID" value="GHI68688.1"/>
    <property type="molecule type" value="Genomic_DNA"/>
</dbReference>
<sequence>MLTSRHKGKAAELTATGRHIGNRELPVTWPELRESRAYEADVDLSGPIADDAAHLSVTRNAAVQLPAELTALLTNLVRRPDGLAAEEPVVALKALARQPLRPAGTTLVGPHALLVPAPARNNPRGSCITHHRGHQDAMNIRSPADLHLTVRGGVHRPMPHTPTKGDS</sequence>
<reference evidence="2" key="1">
    <citation type="submission" date="2023-07" db="EMBL/GenBank/DDBJ databases">
        <title>Whole genome shotgun sequence of Streptomyces nojiriensis NBRC 13794.</title>
        <authorList>
            <person name="Komaki H."/>
            <person name="Tamura T."/>
        </authorList>
    </citation>
    <scope>NUCLEOTIDE SEQUENCE [LARGE SCALE GENOMIC DNA]</scope>
    <source>
        <strain evidence="2">NBRC 13794</strain>
    </source>
</reference>
<name>A0ABQ3SKM1_9ACTN</name>
<dbReference type="Proteomes" id="UP000613974">
    <property type="component" value="Unassembled WGS sequence"/>
</dbReference>
<accession>A0ABQ3SKM1</accession>
<proteinExistence type="predicted"/>
<comment type="caution">
    <text evidence="1">The sequence shown here is derived from an EMBL/GenBank/DDBJ whole genome shotgun (WGS) entry which is preliminary data.</text>
</comment>
<evidence type="ECO:0000313" key="2">
    <source>
        <dbReference type="Proteomes" id="UP000613974"/>
    </source>
</evidence>
<gene>
    <name evidence="1" type="ORF">Snoj_26060</name>
</gene>